<feature type="domain" description="Metallo-beta-lactamase" evidence="1">
    <location>
        <begin position="18"/>
        <end position="210"/>
    </location>
</feature>
<dbReference type="AlphaFoldDB" id="A0A847S8P5"/>
<keyword evidence="3" id="KW-1185">Reference proteome</keyword>
<dbReference type="InterPro" id="IPR001279">
    <property type="entry name" value="Metallo-B-lactamas"/>
</dbReference>
<dbReference type="RefSeq" id="WP_168876769.1">
    <property type="nucleotide sequence ID" value="NZ_JABAIM010000001.1"/>
</dbReference>
<reference evidence="2 3" key="1">
    <citation type="submission" date="2020-04" db="EMBL/GenBank/DDBJ databases">
        <title>Draft genome of Leeia sp. IMCC25680.</title>
        <authorList>
            <person name="Song J."/>
            <person name="Cho J.-C."/>
        </authorList>
    </citation>
    <scope>NUCLEOTIDE SEQUENCE [LARGE SCALE GENOMIC DNA]</scope>
    <source>
        <strain evidence="2 3">IMCC25680</strain>
    </source>
</reference>
<gene>
    <name evidence="2" type="ORF">HF682_08635</name>
</gene>
<dbReference type="SUPFAM" id="SSF56281">
    <property type="entry name" value="Metallo-hydrolase/oxidoreductase"/>
    <property type="match status" value="1"/>
</dbReference>
<accession>A0A847S8P5</accession>
<dbReference type="EMBL" id="JABAIM010000001">
    <property type="protein sequence ID" value="NLR75225.1"/>
    <property type="molecule type" value="Genomic_DNA"/>
</dbReference>
<sequence length="256" mass="28331">MTEIRVLGCSGGIGGPLRTTSFLVDQHVLIDAGTGVADLSLAELALVDRVFLTHSHLDHIAMLPLMLDSVGAMRNQPLEVLATSETIAILQQHIFNWQVWPDFSQIPDPQHPFLRFTPIQLGQTIALGRHARLQVLPAEHTVPAVAYALRCSKGSWVFSGDTVGGEAFWRAVNALPDLRYLIMETAFCVREAELARLSKHLSPDTLAEQLACLQLPVELYITHLKPGELELTMQEIHALAARWQPRMLQAGHVFSL</sequence>
<evidence type="ECO:0000313" key="3">
    <source>
        <dbReference type="Proteomes" id="UP000587991"/>
    </source>
</evidence>
<dbReference type="GO" id="GO:0047555">
    <property type="term" value="F:3',5'-cyclic-GMP phosphodiesterase activity"/>
    <property type="evidence" value="ECO:0007669"/>
    <property type="project" value="TreeGrafter"/>
</dbReference>
<dbReference type="InterPro" id="IPR000396">
    <property type="entry name" value="Pdiesterase2"/>
</dbReference>
<protein>
    <submittedName>
        <fullName evidence="2">3',5'-cyclic-nucleotide phosphodiesterase</fullName>
    </submittedName>
</protein>
<evidence type="ECO:0000313" key="2">
    <source>
        <dbReference type="EMBL" id="NLR75225.1"/>
    </source>
</evidence>
<dbReference type="GO" id="GO:0004115">
    <property type="term" value="F:3',5'-cyclic-AMP phosphodiesterase activity"/>
    <property type="evidence" value="ECO:0007669"/>
    <property type="project" value="InterPro"/>
</dbReference>
<dbReference type="Proteomes" id="UP000587991">
    <property type="component" value="Unassembled WGS sequence"/>
</dbReference>
<dbReference type="PRINTS" id="PR00388">
    <property type="entry name" value="PDIESTERASE2"/>
</dbReference>
<organism evidence="2 3">
    <name type="scientific">Leeia aquatica</name>
    <dbReference type="NCBI Taxonomy" id="2725557"/>
    <lineage>
        <taxon>Bacteria</taxon>
        <taxon>Pseudomonadati</taxon>
        <taxon>Pseudomonadota</taxon>
        <taxon>Betaproteobacteria</taxon>
        <taxon>Neisseriales</taxon>
        <taxon>Leeiaceae</taxon>
        <taxon>Leeia</taxon>
    </lineage>
</organism>
<name>A0A847S8P5_9NEIS</name>
<comment type="caution">
    <text evidence="2">The sequence shown here is derived from an EMBL/GenBank/DDBJ whole genome shotgun (WGS) entry which is preliminary data.</text>
</comment>
<dbReference type="Gene3D" id="3.60.15.10">
    <property type="entry name" value="Ribonuclease Z/Hydroxyacylglutathione hydrolase-like"/>
    <property type="match status" value="1"/>
</dbReference>
<proteinExistence type="predicted"/>
<dbReference type="GO" id="GO:1902660">
    <property type="term" value="P:negative regulation of glucose mediated signaling pathway"/>
    <property type="evidence" value="ECO:0007669"/>
    <property type="project" value="TreeGrafter"/>
</dbReference>
<dbReference type="Pfam" id="PF12706">
    <property type="entry name" value="Lactamase_B_2"/>
    <property type="match status" value="1"/>
</dbReference>
<dbReference type="InterPro" id="IPR036866">
    <property type="entry name" value="RibonucZ/Hydroxyglut_hydro"/>
</dbReference>
<evidence type="ECO:0000259" key="1">
    <source>
        <dbReference type="SMART" id="SM00849"/>
    </source>
</evidence>
<dbReference type="CDD" id="cd07735">
    <property type="entry name" value="class_II_PDE_MBL-fold"/>
    <property type="match status" value="1"/>
</dbReference>
<dbReference type="PANTHER" id="PTHR28283:SF1">
    <property type="entry name" value="3',5'-CYCLIC-NUCLEOTIDE PHOSPHODIESTERASE 1"/>
    <property type="match status" value="1"/>
</dbReference>
<dbReference type="SMART" id="SM00849">
    <property type="entry name" value="Lactamase_B"/>
    <property type="match status" value="1"/>
</dbReference>
<dbReference type="PANTHER" id="PTHR28283">
    <property type="entry name" value="3',5'-CYCLIC-NUCLEOTIDE PHOSPHODIESTERASE 1"/>
    <property type="match status" value="1"/>
</dbReference>
<dbReference type="GO" id="GO:0006198">
    <property type="term" value="P:cAMP catabolic process"/>
    <property type="evidence" value="ECO:0007669"/>
    <property type="project" value="InterPro"/>
</dbReference>